<dbReference type="EMBL" id="LAZR01001264">
    <property type="protein sequence ID" value="KKN47636.1"/>
    <property type="molecule type" value="Genomic_DNA"/>
</dbReference>
<dbReference type="Pfam" id="PF07687">
    <property type="entry name" value="M20_dimer"/>
    <property type="match status" value="1"/>
</dbReference>
<evidence type="ECO:0000259" key="3">
    <source>
        <dbReference type="Pfam" id="PF07687"/>
    </source>
</evidence>
<evidence type="ECO:0000256" key="2">
    <source>
        <dbReference type="ARBA" id="ARBA00022801"/>
    </source>
</evidence>
<sequence>MDFFYYFKSRQGEMIRLLKDIVGHESPSGEKKAVDACSSYVIDELKKTGAKITRFPQKELGAFHLAEYPSSDLKEKKEQILILTHIDTVWPVGKIYKMPFYVSENKVFGPGVLDMKASLVMAIYSFKALKELNIQPKKKIAVFINSAEEIGSDISNDTIRDLSRKADYVLCLEPALPGGALKIQRKGRIVIRLEAKGKAAHAGTPEKGINAIDELMQQLDRIHKLEIKDTTINTAMIGGGEKPNIVAEKAWAILDIRFWEKIQKEKLVTYMKQLKPILKGAKIKFSIESSTPPMEKTEASADLLIEVRKIASSLNMKLDTGKAGGGSDASIASSLGIATLDGLGPDGEGIHAENEHLILSSLIERTALLTEILIQL</sequence>
<protein>
    <recommendedName>
        <fullName evidence="3">Peptidase M20 dimerisation domain-containing protein</fullName>
    </recommendedName>
</protein>
<organism evidence="4">
    <name type="scientific">marine sediment metagenome</name>
    <dbReference type="NCBI Taxonomy" id="412755"/>
    <lineage>
        <taxon>unclassified sequences</taxon>
        <taxon>metagenomes</taxon>
        <taxon>ecological metagenomes</taxon>
    </lineage>
</organism>
<proteinExistence type="predicted"/>
<dbReference type="InterPro" id="IPR011650">
    <property type="entry name" value="Peptidase_M20_dimer"/>
</dbReference>
<dbReference type="GO" id="GO:0046872">
    <property type="term" value="F:metal ion binding"/>
    <property type="evidence" value="ECO:0007669"/>
    <property type="project" value="UniProtKB-KW"/>
</dbReference>
<dbReference type="InterPro" id="IPR050072">
    <property type="entry name" value="Peptidase_M20A"/>
</dbReference>
<dbReference type="Gene3D" id="3.40.630.10">
    <property type="entry name" value="Zn peptidases"/>
    <property type="match status" value="1"/>
</dbReference>
<dbReference type="SUPFAM" id="SSF55031">
    <property type="entry name" value="Bacterial exopeptidase dimerisation domain"/>
    <property type="match status" value="1"/>
</dbReference>
<dbReference type="InterPro" id="IPR002933">
    <property type="entry name" value="Peptidase_M20"/>
</dbReference>
<evidence type="ECO:0000313" key="4">
    <source>
        <dbReference type="EMBL" id="KKN47636.1"/>
    </source>
</evidence>
<gene>
    <name evidence="4" type="ORF">LCGC14_0660890</name>
</gene>
<feature type="domain" description="Peptidase M20 dimerisation" evidence="3">
    <location>
        <begin position="184"/>
        <end position="273"/>
    </location>
</feature>
<dbReference type="SUPFAM" id="SSF53187">
    <property type="entry name" value="Zn-dependent exopeptidases"/>
    <property type="match status" value="1"/>
</dbReference>
<evidence type="ECO:0000256" key="1">
    <source>
        <dbReference type="ARBA" id="ARBA00022723"/>
    </source>
</evidence>
<keyword evidence="2" id="KW-0378">Hydrolase</keyword>
<accession>A0A0F9TF03</accession>
<dbReference type="PIRSF" id="PIRSF037238">
    <property type="entry name" value="Carboxypeptidase_G2"/>
    <property type="match status" value="1"/>
</dbReference>
<comment type="caution">
    <text evidence="4">The sequence shown here is derived from an EMBL/GenBank/DDBJ whole genome shotgun (WGS) entry which is preliminary data.</text>
</comment>
<dbReference type="Pfam" id="PF01546">
    <property type="entry name" value="Peptidase_M20"/>
    <property type="match status" value="1"/>
</dbReference>
<dbReference type="CDD" id="cd03885">
    <property type="entry name" value="M20_CPDG2"/>
    <property type="match status" value="1"/>
</dbReference>
<name>A0A0F9TF03_9ZZZZ</name>
<dbReference type="PANTHER" id="PTHR43808">
    <property type="entry name" value="ACETYLORNITHINE DEACETYLASE"/>
    <property type="match status" value="1"/>
</dbReference>
<dbReference type="InterPro" id="IPR017150">
    <property type="entry name" value="Pept_M20_glutamate_carboxypep"/>
</dbReference>
<dbReference type="InterPro" id="IPR036264">
    <property type="entry name" value="Bact_exopeptidase_dim_dom"/>
</dbReference>
<reference evidence="4" key="1">
    <citation type="journal article" date="2015" name="Nature">
        <title>Complex archaea that bridge the gap between prokaryotes and eukaryotes.</title>
        <authorList>
            <person name="Spang A."/>
            <person name="Saw J.H."/>
            <person name="Jorgensen S.L."/>
            <person name="Zaremba-Niedzwiedzka K."/>
            <person name="Martijn J."/>
            <person name="Lind A.E."/>
            <person name="van Eijk R."/>
            <person name="Schleper C."/>
            <person name="Guy L."/>
            <person name="Ettema T.J."/>
        </authorList>
    </citation>
    <scope>NUCLEOTIDE SEQUENCE</scope>
</reference>
<dbReference type="PANTHER" id="PTHR43808:SF9">
    <property type="entry name" value="BLL0789 PROTEIN"/>
    <property type="match status" value="1"/>
</dbReference>
<dbReference type="Gene3D" id="3.30.70.360">
    <property type="match status" value="1"/>
</dbReference>
<keyword evidence="1" id="KW-0479">Metal-binding</keyword>
<dbReference type="GO" id="GO:0016787">
    <property type="term" value="F:hydrolase activity"/>
    <property type="evidence" value="ECO:0007669"/>
    <property type="project" value="UniProtKB-KW"/>
</dbReference>
<dbReference type="AlphaFoldDB" id="A0A0F9TF03"/>